<dbReference type="Pfam" id="PF14602">
    <property type="entry name" value="Hexapep_2"/>
    <property type="match status" value="1"/>
</dbReference>
<accession>A0A840S470</accession>
<dbReference type="EMBL" id="JACHHO010000002">
    <property type="protein sequence ID" value="MBB5204352.1"/>
    <property type="molecule type" value="Genomic_DNA"/>
</dbReference>
<evidence type="ECO:0000256" key="1">
    <source>
        <dbReference type="ARBA" id="ARBA00007274"/>
    </source>
</evidence>
<comment type="similarity">
    <text evidence="1 5">Belongs to the transferase hexapeptide repeat family.</text>
</comment>
<dbReference type="Gene3D" id="2.160.10.10">
    <property type="entry name" value="Hexapeptide repeat proteins"/>
    <property type="match status" value="1"/>
</dbReference>
<dbReference type="EC" id="2.3.1.30" evidence="5"/>
<evidence type="ECO:0000256" key="3">
    <source>
        <dbReference type="ARBA" id="ARBA00022737"/>
    </source>
</evidence>
<protein>
    <recommendedName>
        <fullName evidence="5">Serine acetyltransferase</fullName>
        <ecNumber evidence="5">2.3.1.30</ecNumber>
    </recommendedName>
</protein>
<dbReference type="RefSeq" id="WP_246071530.1">
    <property type="nucleotide sequence ID" value="NZ_CP040709.1"/>
</dbReference>
<dbReference type="InterPro" id="IPR018357">
    <property type="entry name" value="Hexapep_transf_CS"/>
</dbReference>
<proteinExistence type="inferred from homology"/>
<dbReference type="GO" id="GO:0005737">
    <property type="term" value="C:cytoplasm"/>
    <property type="evidence" value="ECO:0007669"/>
    <property type="project" value="InterPro"/>
</dbReference>
<dbReference type="InterPro" id="IPR011004">
    <property type="entry name" value="Trimer_LpxA-like_sf"/>
</dbReference>
<keyword evidence="3" id="KW-0677">Repeat</keyword>
<evidence type="ECO:0000313" key="6">
    <source>
        <dbReference type="EMBL" id="MBB5204352.1"/>
    </source>
</evidence>
<keyword evidence="4 5" id="KW-0012">Acyltransferase</keyword>
<dbReference type="PROSITE" id="PS00101">
    <property type="entry name" value="HEXAPEP_TRANSFERASES"/>
    <property type="match status" value="1"/>
</dbReference>
<keyword evidence="7" id="KW-1185">Reference proteome</keyword>
<dbReference type="GO" id="GO:0009001">
    <property type="term" value="F:serine O-acetyltransferase activity"/>
    <property type="evidence" value="ECO:0007669"/>
    <property type="project" value="UniProtKB-EC"/>
</dbReference>
<organism evidence="6 7">
    <name type="scientific">Inhella inkyongensis</name>
    <dbReference type="NCBI Taxonomy" id="392593"/>
    <lineage>
        <taxon>Bacteria</taxon>
        <taxon>Pseudomonadati</taxon>
        <taxon>Pseudomonadota</taxon>
        <taxon>Betaproteobacteria</taxon>
        <taxon>Burkholderiales</taxon>
        <taxon>Sphaerotilaceae</taxon>
        <taxon>Inhella</taxon>
    </lineage>
</organism>
<dbReference type="InterPro" id="IPR005881">
    <property type="entry name" value="Ser_O-AcTrfase"/>
</dbReference>
<dbReference type="AlphaFoldDB" id="A0A840S470"/>
<sequence>MKADVVRQFGHASAFLVLRAFVMRRTFRPVLTLRLCQAASRQWLGRCLALPVLRLLHRWSTGTACMDLPWSTRIGPGLAITHGWGLVINENAQIGANVTLFHGVTLGRSDRIGADGVRVSAYPVLEDEVWVGPHAVIVGGVTIGRGSRIAAGAVVTRDVPAHSMVVGNPATITKERVISDVMNAAEIPSLPTGTATEV</sequence>
<evidence type="ECO:0000313" key="7">
    <source>
        <dbReference type="Proteomes" id="UP000554837"/>
    </source>
</evidence>
<reference evidence="6 7" key="1">
    <citation type="submission" date="2020-08" db="EMBL/GenBank/DDBJ databases">
        <title>Genomic Encyclopedia of Type Strains, Phase IV (KMG-IV): sequencing the most valuable type-strain genomes for metagenomic binning, comparative biology and taxonomic classification.</title>
        <authorList>
            <person name="Goeker M."/>
        </authorList>
    </citation>
    <scope>NUCLEOTIDE SEQUENCE [LARGE SCALE GENOMIC DNA]</scope>
    <source>
        <strain evidence="6 7">DSM 23958</strain>
    </source>
</reference>
<comment type="caution">
    <text evidence="6">The sequence shown here is derived from an EMBL/GenBank/DDBJ whole genome shotgun (WGS) entry which is preliminary data.</text>
</comment>
<dbReference type="SUPFAM" id="SSF51161">
    <property type="entry name" value="Trimeric LpxA-like enzymes"/>
    <property type="match status" value="1"/>
</dbReference>
<evidence type="ECO:0000256" key="4">
    <source>
        <dbReference type="ARBA" id="ARBA00023315"/>
    </source>
</evidence>
<gene>
    <name evidence="6" type="ORF">HNQ51_001666</name>
</gene>
<dbReference type="InterPro" id="IPR001451">
    <property type="entry name" value="Hexapep"/>
</dbReference>
<dbReference type="PANTHER" id="PTHR42811">
    <property type="entry name" value="SERINE ACETYLTRANSFERASE"/>
    <property type="match status" value="1"/>
</dbReference>
<dbReference type="Proteomes" id="UP000554837">
    <property type="component" value="Unassembled WGS sequence"/>
</dbReference>
<comment type="catalytic activity">
    <reaction evidence="5">
        <text>L-serine + acetyl-CoA = O-acetyl-L-serine + CoA</text>
        <dbReference type="Rhea" id="RHEA:24560"/>
        <dbReference type="ChEBI" id="CHEBI:33384"/>
        <dbReference type="ChEBI" id="CHEBI:57287"/>
        <dbReference type="ChEBI" id="CHEBI:57288"/>
        <dbReference type="ChEBI" id="CHEBI:58340"/>
        <dbReference type="EC" id="2.3.1.30"/>
    </reaction>
</comment>
<dbReference type="GO" id="GO:0006535">
    <property type="term" value="P:cysteine biosynthetic process from serine"/>
    <property type="evidence" value="ECO:0007669"/>
    <property type="project" value="InterPro"/>
</dbReference>
<evidence type="ECO:0000256" key="2">
    <source>
        <dbReference type="ARBA" id="ARBA00022679"/>
    </source>
</evidence>
<evidence type="ECO:0000256" key="5">
    <source>
        <dbReference type="PIRNR" id="PIRNR000441"/>
    </source>
</evidence>
<keyword evidence="2 5" id="KW-0808">Transferase</keyword>
<dbReference type="InterPro" id="IPR045304">
    <property type="entry name" value="LbH_SAT"/>
</dbReference>
<dbReference type="Pfam" id="PF00132">
    <property type="entry name" value="Hexapep"/>
    <property type="match status" value="1"/>
</dbReference>
<dbReference type="CDD" id="cd03354">
    <property type="entry name" value="LbH_SAT"/>
    <property type="match status" value="1"/>
</dbReference>
<name>A0A840S470_9BURK</name>
<dbReference type="PIRSF" id="PIRSF000441">
    <property type="entry name" value="CysE"/>
    <property type="match status" value="1"/>
</dbReference>